<organism evidence="4 5">
    <name type="scientific">Natronolimnobius baerhuensis</name>
    <dbReference type="NCBI Taxonomy" id="253108"/>
    <lineage>
        <taxon>Archaea</taxon>
        <taxon>Methanobacteriati</taxon>
        <taxon>Methanobacteriota</taxon>
        <taxon>Stenosarchaea group</taxon>
        <taxon>Halobacteria</taxon>
        <taxon>Halobacteriales</taxon>
        <taxon>Natrialbaceae</taxon>
        <taxon>Natronolimnobius</taxon>
    </lineage>
</organism>
<evidence type="ECO:0000256" key="1">
    <source>
        <dbReference type="ARBA" id="ARBA00022603"/>
    </source>
</evidence>
<name>A0A202EDX9_9EURY</name>
<dbReference type="AlphaFoldDB" id="A0A202EDX9"/>
<dbReference type="PROSITE" id="PS51682">
    <property type="entry name" value="SAM_OMT_I"/>
    <property type="match status" value="1"/>
</dbReference>
<dbReference type="Proteomes" id="UP000196084">
    <property type="component" value="Unassembled WGS sequence"/>
</dbReference>
<evidence type="ECO:0000313" key="4">
    <source>
        <dbReference type="EMBL" id="OVE86407.1"/>
    </source>
</evidence>
<dbReference type="InterPro" id="IPR029063">
    <property type="entry name" value="SAM-dependent_MTases_sf"/>
</dbReference>
<protein>
    <submittedName>
        <fullName evidence="4">Methyltransferase</fullName>
    </submittedName>
</protein>
<gene>
    <name evidence="4" type="ORF">B2G88_02470</name>
</gene>
<dbReference type="InterPro" id="IPR002935">
    <property type="entry name" value="SAM_O-MeTrfase"/>
</dbReference>
<dbReference type="GO" id="GO:0008171">
    <property type="term" value="F:O-methyltransferase activity"/>
    <property type="evidence" value="ECO:0007669"/>
    <property type="project" value="InterPro"/>
</dbReference>
<dbReference type="Gene3D" id="3.40.50.150">
    <property type="entry name" value="Vaccinia Virus protein VP39"/>
    <property type="match status" value="1"/>
</dbReference>
<dbReference type="EMBL" id="MWPH01000001">
    <property type="protein sequence ID" value="OVE86407.1"/>
    <property type="molecule type" value="Genomic_DNA"/>
</dbReference>
<dbReference type="RefSeq" id="WP_054863668.1">
    <property type="nucleotide sequence ID" value="NZ_MWPH01000001.1"/>
</dbReference>
<dbReference type="Pfam" id="PF01596">
    <property type="entry name" value="Methyltransf_3"/>
    <property type="match status" value="1"/>
</dbReference>
<evidence type="ECO:0000256" key="3">
    <source>
        <dbReference type="ARBA" id="ARBA00022691"/>
    </source>
</evidence>
<sequence>MVEVLSDEITRFVRTVGPDTDETLAEMDAYAEQEGFPHVGPEVGGVLRLLARLSNAERVFEFGSGYGYSAYWFAGALPDDGEIVLTEVDEDELEMAREYMAEGGYDDIAQYELGDALEAIERYDGPFETVLIDHQKHRYVEAFDAVREKVPVGGVVVADNAIAAGPLEFDKLLALAEGDETVADDANKYTRGIADYLERVTEDPAFETVVLPVGEGIAVSYRVE</sequence>
<keyword evidence="5" id="KW-1185">Reference proteome</keyword>
<dbReference type="SUPFAM" id="SSF53335">
    <property type="entry name" value="S-adenosyl-L-methionine-dependent methyltransferases"/>
    <property type="match status" value="1"/>
</dbReference>
<evidence type="ECO:0000313" key="5">
    <source>
        <dbReference type="Proteomes" id="UP000196084"/>
    </source>
</evidence>
<keyword evidence="2 4" id="KW-0808">Transferase</keyword>
<accession>A0A202EDX9</accession>
<dbReference type="PANTHER" id="PTHR43167:SF1">
    <property type="entry name" value="PUTATIVE (AFU_ORTHOLOGUE AFUA_6G01830)-RELATED"/>
    <property type="match status" value="1"/>
</dbReference>
<dbReference type="CDD" id="cd02440">
    <property type="entry name" value="AdoMet_MTases"/>
    <property type="match status" value="1"/>
</dbReference>
<comment type="caution">
    <text evidence="4">The sequence shown here is derived from an EMBL/GenBank/DDBJ whole genome shotgun (WGS) entry which is preliminary data.</text>
</comment>
<evidence type="ECO:0000256" key="2">
    <source>
        <dbReference type="ARBA" id="ARBA00022679"/>
    </source>
</evidence>
<keyword evidence="1 4" id="KW-0489">Methyltransferase</keyword>
<reference evidence="4 5" key="1">
    <citation type="submission" date="2017-02" db="EMBL/GenBank/DDBJ databases">
        <title>Natronthermophilus aegyptiacus gen. nov.,sp. nov., an aerobic, extremely halophilic alkalithermophilic archaeon isolated from the athalassohaline Wadi An Natrun, Egypt.</title>
        <authorList>
            <person name="Zhao B."/>
        </authorList>
    </citation>
    <scope>NUCLEOTIDE SEQUENCE [LARGE SCALE GENOMIC DNA]</scope>
    <source>
        <strain evidence="4 5">CGMCC 1.3597</strain>
    </source>
</reference>
<dbReference type="GO" id="GO:0032259">
    <property type="term" value="P:methylation"/>
    <property type="evidence" value="ECO:0007669"/>
    <property type="project" value="UniProtKB-KW"/>
</dbReference>
<proteinExistence type="predicted"/>
<keyword evidence="3" id="KW-0949">S-adenosyl-L-methionine</keyword>
<dbReference type="OrthoDB" id="21414at2157"/>
<dbReference type="PANTHER" id="PTHR43167">
    <property type="entry name" value="PUTATIVE (AFU_ORTHOLOGUE AFUA_6G01830)-RELATED"/>
    <property type="match status" value="1"/>
</dbReference>